<organism evidence="2 3">
    <name type="scientific">Moraxella lacunata</name>
    <dbReference type="NCBI Taxonomy" id="477"/>
    <lineage>
        <taxon>Bacteria</taxon>
        <taxon>Pseudomonadati</taxon>
        <taxon>Pseudomonadota</taxon>
        <taxon>Gammaproteobacteria</taxon>
        <taxon>Moraxellales</taxon>
        <taxon>Moraxellaceae</taxon>
        <taxon>Moraxella</taxon>
    </lineage>
</organism>
<evidence type="ECO:0000313" key="3">
    <source>
        <dbReference type="Proteomes" id="UP000254437"/>
    </source>
</evidence>
<dbReference type="SUPFAM" id="SSF88723">
    <property type="entry name" value="PIN domain-like"/>
    <property type="match status" value="1"/>
</dbReference>
<dbReference type="AlphaFoldDB" id="A0A378TTW3"/>
<accession>A0A378TTW3</accession>
<evidence type="ECO:0000313" key="2">
    <source>
        <dbReference type="EMBL" id="STZ64258.1"/>
    </source>
</evidence>
<dbReference type="CDD" id="cd18683">
    <property type="entry name" value="PIN_VapC-like"/>
    <property type="match status" value="1"/>
</dbReference>
<dbReference type="PANTHER" id="PTHR39664:SF2">
    <property type="entry name" value="NUCLEIC ACID-BINDING PROTEIN, CONTAINING PIN DOMAIN-RELATED"/>
    <property type="match status" value="1"/>
</dbReference>
<protein>
    <submittedName>
        <fullName evidence="2">PIN domain</fullName>
    </submittedName>
</protein>
<evidence type="ECO:0000259" key="1">
    <source>
        <dbReference type="Pfam" id="PF01850"/>
    </source>
</evidence>
<dbReference type="Proteomes" id="UP000254437">
    <property type="component" value="Unassembled WGS sequence"/>
</dbReference>
<sequence>MVSLDTNVLVRFLVKDDENQYQTVLNFLMNLENKNAQAYIPLLVVLEVNWVLSFRYKITRIDIIEQLLELMENPVFCFESQTKLEQVLLSAKTNTYDLSDLLIACRCQSANNLPVMTFDKKASKHLNFELLE</sequence>
<dbReference type="Gene3D" id="3.40.50.1010">
    <property type="entry name" value="5'-nuclease"/>
    <property type="match status" value="1"/>
</dbReference>
<feature type="domain" description="PIN" evidence="1">
    <location>
        <begin position="4"/>
        <end position="123"/>
    </location>
</feature>
<dbReference type="RefSeq" id="WP_115008487.1">
    <property type="nucleotide sequence ID" value="NZ_UGQU01000004.1"/>
</dbReference>
<dbReference type="PANTHER" id="PTHR39664">
    <property type="match status" value="1"/>
</dbReference>
<proteinExistence type="predicted"/>
<reference evidence="2 3" key="1">
    <citation type="submission" date="2018-06" db="EMBL/GenBank/DDBJ databases">
        <authorList>
            <consortium name="Pathogen Informatics"/>
            <person name="Doyle S."/>
        </authorList>
    </citation>
    <scope>NUCLEOTIDE SEQUENCE [LARGE SCALE GENOMIC DNA]</scope>
    <source>
        <strain evidence="2 3">NCTC10359</strain>
    </source>
</reference>
<name>A0A378TTW3_MORLA</name>
<dbReference type="Pfam" id="PF01850">
    <property type="entry name" value="PIN"/>
    <property type="match status" value="1"/>
</dbReference>
<gene>
    <name evidence="2" type="ORF">NCTC10359_02708</name>
</gene>
<dbReference type="EMBL" id="UGQU01000004">
    <property type="protein sequence ID" value="STZ64258.1"/>
    <property type="molecule type" value="Genomic_DNA"/>
</dbReference>
<dbReference type="InterPro" id="IPR029060">
    <property type="entry name" value="PIN-like_dom_sf"/>
</dbReference>
<dbReference type="InterPro" id="IPR002716">
    <property type="entry name" value="PIN_dom"/>
</dbReference>